<sequence>MQATNTTPELPVQGSFAALMELYENNYIYLRRLVPQLDGRRDAQVSSVDRGPDLHLEVIERCPYTTSLLLTHRFPRHRGEEALPDLKVRIYHDARVAEVLMASASPSASIPPAEPQHAGGTLAWRWAANRFLNRWLLYCLGEGHGFPVDEDGWGQDRPLARRWAV</sequence>
<keyword evidence="2" id="KW-1185">Reference proteome</keyword>
<evidence type="ECO:0000313" key="2">
    <source>
        <dbReference type="Proteomes" id="UP001556637"/>
    </source>
</evidence>
<dbReference type="Pfam" id="PF06853">
    <property type="entry name" value="DUF1249"/>
    <property type="match status" value="1"/>
</dbReference>
<dbReference type="InterPro" id="IPR009659">
    <property type="entry name" value="DUF1249"/>
</dbReference>
<protein>
    <submittedName>
        <fullName evidence="1">DUF1249 domain-containing protein</fullName>
    </submittedName>
</protein>
<comment type="caution">
    <text evidence="1">The sequence shown here is derived from an EMBL/GenBank/DDBJ whole genome shotgun (WGS) entry which is preliminary data.</text>
</comment>
<dbReference type="EMBL" id="JBAKFF010000001">
    <property type="protein sequence ID" value="MEX0430321.1"/>
    <property type="molecule type" value="Genomic_DNA"/>
</dbReference>
<proteinExistence type="predicted"/>
<dbReference type="RefSeq" id="WP_367983109.1">
    <property type="nucleotide sequence ID" value="NZ_JBAKFF010000001.1"/>
</dbReference>
<dbReference type="Proteomes" id="UP001556637">
    <property type="component" value="Unassembled WGS sequence"/>
</dbReference>
<evidence type="ECO:0000313" key="1">
    <source>
        <dbReference type="EMBL" id="MEX0430321.1"/>
    </source>
</evidence>
<dbReference type="PANTHER" id="PTHR38774">
    <property type="entry name" value="CYTOPLASMIC PROTEIN-RELATED"/>
    <property type="match status" value="1"/>
</dbReference>
<reference evidence="1 2" key="1">
    <citation type="submission" date="2024-02" db="EMBL/GenBank/DDBJ databases">
        <title>New especies of Spiribacter isolated from saline water.</title>
        <authorList>
            <person name="Leon M.J."/>
            <person name="De La Haba R."/>
            <person name="Sanchez-Porro C."/>
            <person name="Ventosa A."/>
        </authorList>
    </citation>
    <scope>NUCLEOTIDE SEQUENCE [LARGE SCALE GENOMIC DNA]</scope>
    <source>
        <strain evidence="2">ag22IC4-189</strain>
    </source>
</reference>
<gene>
    <name evidence="1" type="ORF">V6X30_02760</name>
</gene>
<accession>A0ABV3T542</accession>
<name>A0ABV3T542_9GAMM</name>
<dbReference type="PANTHER" id="PTHR38774:SF1">
    <property type="entry name" value="CYTOPLASMIC PROTEIN"/>
    <property type="match status" value="1"/>
</dbReference>
<organism evidence="1 2">
    <name type="scientific">Spiribacter insolitus</name>
    <dbReference type="NCBI Taxonomy" id="3122417"/>
    <lineage>
        <taxon>Bacteria</taxon>
        <taxon>Pseudomonadati</taxon>
        <taxon>Pseudomonadota</taxon>
        <taxon>Gammaproteobacteria</taxon>
        <taxon>Chromatiales</taxon>
        <taxon>Ectothiorhodospiraceae</taxon>
        <taxon>Spiribacter</taxon>
    </lineage>
</organism>